<evidence type="ECO:0000259" key="5">
    <source>
        <dbReference type="Pfam" id="PF13476"/>
    </source>
</evidence>
<feature type="coiled-coil region" evidence="4">
    <location>
        <begin position="173"/>
        <end position="223"/>
    </location>
</feature>
<evidence type="ECO:0000313" key="6">
    <source>
        <dbReference type="EMBL" id="RVU54161.1"/>
    </source>
</evidence>
<dbReference type="Pfam" id="PF13476">
    <property type="entry name" value="AAA_23"/>
    <property type="match status" value="1"/>
</dbReference>
<dbReference type="PANTHER" id="PTHR32114">
    <property type="entry name" value="ABC TRANSPORTER ABCH.3"/>
    <property type="match status" value="1"/>
</dbReference>
<sequence length="481" mass="56781">MIFITKLELINFQSHENSIFEFDRGLNVILGKSDSGKTAVLRAIKWALYNEPLGDYFIREGEKEVSVTIYFNTGAIVRRYRSSSKNSYYLKKHNGEEYNFEGFGVDVPKEIKDEIGMRKINLDNKETNIINIAEQLEGPFLLNEKSSIRASAIGRLVGVNYVDDALRETVRDNKAILSNIKSLNIQKEELINKIKEFDYIDGYEEKLDNLIDIKENIQNRQNKLSKLNSIKSKFSHNSSEIKNTNSELDKYIYIDKFEDIYTKIENKLTKYLRYKTIYNKLLNNKEYIQSNKRTLEKLAFTSDMDIINLKLNENIKSYKFYFNLNENFKKINYDIELNLEIKEKYKSTQRLDDIKNCLDVDLENYNKLTNLQNKIFENNKSLNKGEIYINRFKDLDKLNTLYKDISNKNTLLKKYLNLYINYKNVMKKIDEFEITIRENEESLTNMINKYNDILLNVGYCPLCHSKISESTIDHIKEHYGE</sequence>
<comment type="similarity">
    <text evidence="1">Belongs to the SMC family. SbcC subfamily.</text>
</comment>
<dbReference type="GO" id="GO:0006302">
    <property type="term" value="P:double-strand break repair"/>
    <property type="evidence" value="ECO:0007669"/>
    <property type="project" value="InterPro"/>
</dbReference>
<dbReference type="Gene3D" id="3.40.50.300">
    <property type="entry name" value="P-loop containing nucleotide triphosphate hydrolases"/>
    <property type="match status" value="1"/>
</dbReference>
<evidence type="ECO:0000256" key="4">
    <source>
        <dbReference type="SAM" id="Coils"/>
    </source>
</evidence>
<reference evidence="6 7" key="1">
    <citation type="submission" date="2018-11" db="EMBL/GenBank/DDBJ databases">
        <title>Genome sequencing and assembly of Anaerosphaera sp. nov., GS7-6-2.</title>
        <authorList>
            <person name="Rettenmaier R."/>
            <person name="Liebl W."/>
            <person name="Zverlov V."/>
        </authorList>
    </citation>
    <scope>NUCLEOTIDE SEQUENCE [LARGE SCALE GENOMIC DNA]</scope>
    <source>
        <strain evidence="6 7">GS7-6-2</strain>
    </source>
</reference>
<protein>
    <recommendedName>
        <fullName evidence="3">Nuclease SbcCD subunit C</fullName>
    </recommendedName>
</protein>
<dbReference type="RefSeq" id="WP_127725066.1">
    <property type="nucleotide sequence ID" value="NZ_RLIH01000014.1"/>
</dbReference>
<gene>
    <name evidence="6" type="ORF">EF514_08785</name>
</gene>
<evidence type="ECO:0000256" key="1">
    <source>
        <dbReference type="ARBA" id="ARBA00006930"/>
    </source>
</evidence>
<dbReference type="GO" id="GO:0016887">
    <property type="term" value="F:ATP hydrolysis activity"/>
    <property type="evidence" value="ECO:0007669"/>
    <property type="project" value="InterPro"/>
</dbReference>
<dbReference type="PANTHER" id="PTHR32114:SF2">
    <property type="entry name" value="ABC TRANSPORTER ABCH.3"/>
    <property type="match status" value="1"/>
</dbReference>
<dbReference type="InterPro" id="IPR027417">
    <property type="entry name" value="P-loop_NTPase"/>
</dbReference>
<evidence type="ECO:0000313" key="7">
    <source>
        <dbReference type="Proteomes" id="UP000288812"/>
    </source>
</evidence>
<feature type="domain" description="Rad50/SbcC-type AAA" evidence="5">
    <location>
        <begin position="6"/>
        <end position="247"/>
    </location>
</feature>
<keyword evidence="7" id="KW-1185">Reference proteome</keyword>
<dbReference type="Proteomes" id="UP000288812">
    <property type="component" value="Unassembled WGS sequence"/>
</dbReference>
<dbReference type="AlphaFoldDB" id="A0A437S569"/>
<keyword evidence="4" id="KW-0175">Coiled coil</keyword>
<name>A0A437S569_9FIRM</name>
<dbReference type="EMBL" id="RLIH01000014">
    <property type="protein sequence ID" value="RVU54161.1"/>
    <property type="molecule type" value="Genomic_DNA"/>
</dbReference>
<evidence type="ECO:0000256" key="2">
    <source>
        <dbReference type="ARBA" id="ARBA00011322"/>
    </source>
</evidence>
<organism evidence="6 7">
    <name type="scientific">Anaerosphaera multitolerans</name>
    <dbReference type="NCBI Taxonomy" id="2487351"/>
    <lineage>
        <taxon>Bacteria</taxon>
        <taxon>Bacillati</taxon>
        <taxon>Bacillota</taxon>
        <taxon>Tissierellia</taxon>
        <taxon>Tissierellales</taxon>
        <taxon>Peptoniphilaceae</taxon>
        <taxon>Anaerosphaera</taxon>
    </lineage>
</organism>
<evidence type="ECO:0000256" key="3">
    <source>
        <dbReference type="ARBA" id="ARBA00013368"/>
    </source>
</evidence>
<dbReference type="InterPro" id="IPR038729">
    <property type="entry name" value="Rad50/SbcC_AAA"/>
</dbReference>
<dbReference type="OrthoDB" id="267455at2"/>
<accession>A0A437S569</accession>
<comment type="caution">
    <text evidence="6">The sequence shown here is derived from an EMBL/GenBank/DDBJ whole genome shotgun (WGS) entry which is preliminary data.</text>
</comment>
<proteinExistence type="inferred from homology"/>
<comment type="subunit">
    <text evidence="2">Heterodimer of SbcC and SbcD.</text>
</comment>
<dbReference type="SUPFAM" id="SSF52540">
    <property type="entry name" value="P-loop containing nucleoside triphosphate hydrolases"/>
    <property type="match status" value="1"/>
</dbReference>